<dbReference type="Proteomes" id="UP001159428">
    <property type="component" value="Unassembled WGS sequence"/>
</dbReference>
<evidence type="ECO:0000313" key="3">
    <source>
        <dbReference type="Proteomes" id="UP001159428"/>
    </source>
</evidence>
<organism evidence="2 3">
    <name type="scientific">Pocillopora meandrina</name>
    <dbReference type="NCBI Taxonomy" id="46732"/>
    <lineage>
        <taxon>Eukaryota</taxon>
        <taxon>Metazoa</taxon>
        <taxon>Cnidaria</taxon>
        <taxon>Anthozoa</taxon>
        <taxon>Hexacorallia</taxon>
        <taxon>Scleractinia</taxon>
        <taxon>Astrocoeniina</taxon>
        <taxon>Pocilloporidae</taxon>
        <taxon>Pocillopora</taxon>
    </lineage>
</organism>
<sequence>MKSWWIFIFSLGMLTVQNLSVDASPVYMRMFPREREEYERSWLEERRSLCYDLKPIECITEESLCDELVHAKYEDFLAFAHYKCPSTCRVC</sequence>
<reference evidence="2 3" key="1">
    <citation type="submission" date="2022-05" db="EMBL/GenBank/DDBJ databases">
        <authorList>
            <consortium name="Genoscope - CEA"/>
            <person name="William W."/>
        </authorList>
    </citation>
    <scope>NUCLEOTIDE SEQUENCE [LARGE SCALE GENOMIC DNA]</scope>
</reference>
<name>A0AAU9X8G3_9CNID</name>
<gene>
    <name evidence="2" type="ORF">PMEA_00019113</name>
</gene>
<accession>A0AAU9X8G3</accession>
<evidence type="ECO:0000256" key="1">
    <source>
        <dbReference type="SAM" id="SignalP"/>
    </source>
</evidence>
<feature type="chain" id="PRO_5043975916" description="ShKT domain-containing protein" evidence="1">
    <location>
        <begin position="24"/>
        <end position="91"/>
    </location>
</feature>
<evidence type="ECO:0000313" key="2">
    <source>
        <dbReference type="EMBL" id="CAH3140063.1"/>
    </source>
</evidence>
<comment type="caution">
    <text evidence="2">The sequence shown here is derived from an EMBL/GenBank/DDBJ whole genome shotgun (WGS) entry which is preliminary data.</text>
</comment>
<evidence type="ECO:0008006" key="4">
    <source>
        <dbReference type="Google" id="ProtNLM"/>
    </source>
</evidence>
<dbReference type="AlphaFoldDB" id="A0AAU9X8G3"/>
<feature type="signal peptide" evidence="1">
    <location>
        <begin position="1"/>
        <end position="23"/>
    </location>
</feature>
<proteinExistence type="predicted"/>
<dbReference type="EMBL" id="CALNXJ010000033">
    <property type="protein sequence ID" value="CAH3140063.1"/>
    <property type="molecule type" value="Genomic_DNA"/>
</dbReference>
<protein>
    <recommendedName>
        <fullName evidence="4">ShKT domain-containing protein</fullName>
    </recommendedName>
</protein>
<keyword evidence="1" id="KW-0732">Signal</keyword>
<keyword evidence="3" id="KW-1185">Reference proteome</keyword>